<dbReference type="Pfam" id="PF19086">
    <property type="entry name" value="Terpene_syn_C_2"/>
    <property type="match status" value="1"/>
</dbReference>
<evidence type="ECO:0000313" key="2">
    <source>
        <dbReference type="Proteomes" id="UP000327000"/>
    </source>
</evidence>
<dbReference type="Gene3D" id="1.10.600.10">
    <property type="entry name" value="Farnesyl Diphosphate Synthase"/>
    <property type="match status" value="2"/>
</dbReference>
<dbReference type="InterPro" id="IPR008949">
    <property type="entry name" value="Isoprenoid_synthase_dom_sf"/>
</dbReference>
<proteinExistence type="predicted"/>
<gene>
    <name evidence="1" type="ORF">FRZ00_34410</name>
</gene>
<sequence>MLDDETSARLRHPFPTLVNPHAADMQEHTDRVWIDGECAGCVPPDIAERSKKTRAAYVASYFYPMATWERLKPLARMMLFSLHQDDIHERVTPRVVRAVRERTVAVARGKATVHQAGEIHGRPTVRRLKSLAVRLPGWFNEFQSYDKDQRTGMGNLSLINVVRRERSCSLADAREWVFRLHEKDLDEFARLQRNLPDFREGHDAVENHIHHFGFVGSGRRGVDAKISRYDPGTYTDHHRLALAARVPGPGTKG</sequence>
<organism evidence="1 2">
    <name type="scientific">Streptomyces mobaraensis</name>
    <name type="common">Streptoverticillium mobaraense</name>
    <dbReference type="NCBI Taxonomy" id="35621"/>
    <lineage>
        <taxon>Bacteria</taxon>
        <taxon>Bacillati</taxon>
        <taxon>Actinomycetota</taxon>
        <taxon>Actinomycetes</taxon>
        <taxon>Kitasatosporales</taxon>
        <taxon>Streptomycetaceae</taxon>
        <taxon>Streptomyces</taxon>
    </lineage>
</organism>
<dbReference type="SUPFAM" id="SSF48576">
    <property type="entry name" value="Terpenoid synthases"/>
    <property type="match status" value="1"/>
</dbReference>
<dbReference type="EMBL" id="VOKX01000143">
    <property type="protein sequence ID" value="KAB7832683.1"/>
    <property type="molecule type" value="Genomic_DNA"/>
</dbReference>
<dbReference type="AlphaFoldDB" id="A0A5N5VYU2"/>
<evidence type="ECO:0000313" key="1">
    <source>
        <dbReference type="EMBL" id="KAB7832683.1"/>
    </source>
</evidence>
<accession>A0A5N5VYU2</accession>
<dbReference type="RefSeq" id="WP_152266247.1">
    <property type="nucleotide sequence ID" value="NZ_VOKX01000143.1"/>
</dbReference>
<dbReference type="Proteomes" id="UP000327000">
    <property type="component" value="Unassembled WGS sequence"/>
</dbReference>
<reference evidence="1 2" key="1">
    <citation type="journal article" date="2019" name="Microb. Cell Fact.">
        <title>Exploring novel herbicidin analogues by transcriptional regulator overexpression and MS/MS molecular networking.</title>
        <authorList>
            <person name="Shi Y."/>
            <person name="Gu R."/>
            <person name="Li Y."/>
            <person name="Wang X."/>
            <person name="Ren W."/>
            <person name="Li X."/>
            <person name="Wang L."/>
            <person name="Xie Y."/>
            <person name="Hong B."/>
        </authorList>
    </citation>
    <scope>NUCLEOTIDE SEQUENCE [LARGE SCALE GENOMIC DNA]</scope>
    <source>
        <strain evidence="1 2">US-43</strain>
    </source>
</reference>
<protein>
    <submittedName>
        <fullName evidence="1">Terpene synthase</fullName>
    </submittedName>
</protein>
<dbReference type="OrthoDB" id="3676909at2"/>
<comment type="caution">
    <text evidence="1">The sequence shown here is derived from an EMBL/GenBank/DDBJ whole genome shotgun (WGS) entry which is preliminary data.</text>
</comment>
<keyword evidence="2" id="KW-1185">Reference proteome</keyword>
<name>A0A5N5VYU2_STRMB</name>